<dbReference type="EMBL" id="CAUOFW020007391">
    <property type="protein sequence ID" value="CAK9179059.1"/>
    <property type="molecule type" value="Genomic_DNA"/>
</dbReference>
<name>A0ABC8UBA0_9AQUA</name>
<dbReference type="AlphaFoldDB" id="A0ABC8UBA0"/>
<gene>
    <name evidence="1" type="ORF">ILEXP_LOCUS48997</name>
</gene>
<organism evidence="1 2">
    <name type="scientific">Ilex paraguariensis</name>
    <name type="common">yerba mate</name>
    <dbReference type="NCBI Taxonomy" id="185542"/>
    <lineage>
        <taxon>Eukaryota</taxon>
        <taxon>Viridiplantae</taxon>
        <taxon>Streptophyta</taxon>
        <taxon>Embryophyta</taxon>
        <taxon>Tracheophyta</taxon>
        <taxon>Spermatophyta</taxon>
        <taxon>Magnoliopsida</taxon>
        <taxon>eudicotyledons</taxon>
        <taxon>Gunneridae</taxon>
        <taxon>Pentapetalae</taxon>
        <taxon>asterids</taxon>
        <taxon>campanulids</taxon>
        <taxon>Aquifoliales</taxon>
        <taxon>Aquifoliaceae</taxon>
        <taxon>Ilex</taxon>
    </lineage>
</organism>
<evidence type="ECO:0000313" key="2">
    <source>
        <dbReference type="Proteomes" id="UP001642360"/>
    </source>
</evidence>
<accession>A0ABC8UBA0</accession>
<sequence length="204" mass="22802">MTLRIWELITPKNLAKHNLGPKVPKELPSPTREGLQIEQHFFDLSSMAPEKDLVKEAMAIRKEFRKGGGSRTNKKRRLVTVGKTDLLLSTDLPLSNAVNPMDQVRVTKEIRVPPIEVFRVGSSNPVAPRPLGLPFIPIPTKDHSFLTNDSLAATKLVSILPKSDIRESIKLNTSEKASNALLCSRWGMMFLLSFLKHSNLKVFA</sequence>
<dbReference type="Proteomes" id="UP001642360">
    <property type="component" value="Unassembled WGS sequence"/>
</dbReference>
<keyword evidence="2" id="KW-1185">Reference proteome</keyword>
<comment type="caution">
    <text evidence="1">The sequence shown here is derived from an EMBL/GenBank/DDBJ whole genome shotgun (WGS) entry which is preliminary data.</text>
</comment>
<reference evidence="1 2" key="1">
    <citation type="submission" date="2024-02" db="EMBL/GenBank/DDBJ databases">
        <authorList>
            <person name="Vignale AGUSTIN F."/>
            <person name="Sosa J E."/>
            <person name="Modenutti C."/>
        </authorList>
    </citation>
    <scope>NUCLEOTIDE SEQUENCE [LARGE SCALE GENOMIC DNA]</scope>
</reference>
<evidence type="ECO:0000313" key="1">
    <source>
        <dbReference type="EMBL" id="CAK9179059.1"/>
    </source>
</evidence>
<protein>
    <submittedName>
        <fullName evidence="1">Uncharacterized protein</fullName>
    </submittedName>
</protein>
<proteinExistence type="predicted"/>